<feature type="domain" description="Helix-turn-helix type 11" evidence="1">
    <location>
        <begin position="30"/>
        <end position="82"/>
    </location>
</feature>
<dbReference type="EMBL" id="AKFT01000128">
    <property type="protein sequence ID" value="EJF43262.1"/>
    <property type="molecule type" value="Genomic_DNA"/>
</dbReference>
<dbReference type="InterPro" id="IPR036388">
    <property type="entry name" value="WH-like_DNA-bd_sf"/>
</dbReference>
<evidence type="ECO:0000259" key="1">
    <source>
        <dbReference type="Pfam" id="PF08279"/>
    </source>
</evidence>
<gene>
    <name evidence="2" type="ORF">HMPREF1318_1868</name>
</gene>
<name>J0NF33_9ACTO</name>
<dbReference type="InterPro" id="IPR036390">
    <property type="entry name" value="WH_DNA-bd_sf"/>
</dbReference>
<dbReference type="Gene3D" id="1.10.10.10">
    <property type="entry name" value="Winged helix-like DNA-binding domain superfamily/Winged helix DNA-binding domain"/>
    <property type="match status" value="1"/>
</dbReference>
<dbReference type="SUPFAM" id="SSF46785">
    <property type="entry name" value="Winged helix' DNA-binding domain"/>
    <property type="match status" value="1"/>
</dbReference>
<evidence type="ECO:0000313" key="2">
    <source>
        <dbReference type="EMBL" id="EJF43262.1"/>
    </source>
</evidence>
<protein>
    <submittedName>
        <fullName evidence="2">HTH domain protein</fullName>
    </submittedName>
</protein>
<dbReference type="OrthoDB" id="8555652at2"/>
<dbReference type="Proteomes" id="UP000002941">
    <property type="component" value="Unassembled WGS sequence"/>
</dbReference>
<proteinExistence type="predicted"/>
<sequence length="141" mass="14560">MVTLVFVNQSPGQAAAASRDSHLTLRRVERQQYLIERLHASRTRLTHGRLAGELGVTERTIARDIERLIHSGVPITAVPGRGGGVAIENVAPVGPIDLDLPEIAALMASLAAVGPTVSASAASAMNKLATALSPAALSPSA</sequence>
<dbReference type="InterPro" id="IPR013196">
    <property type="entry name" value="HTH_11"/>
</dbReference>
<dbReference type="Pfam" id="PF08279">
    <property type="entry name" value="HTH_11"/>
    <property type="match status" value="1"/>
</dbReference>
<comment type="caution">
    <text evidence="2">The sequence shown here is derived from an EMBL/GenBank/DDBJ whole genome shotgun (WGS) entry which is preliminary data.</text>
</comment>
<keyword evidence="3" id="KW-1185">Reference proteome</keyword>
<dbReference type="eggNOG" id="COG2378">
    <property type="taxonomic scope" value="Bacteria"/>
</dbReference>
<reference evidence="2 3" key="1">
    <citation type="submission" date="2012-05" db="EMBL/GenBank/DDBJ databases">
        <authorList>
            <person name="Harkins D.M."/>
            <person name="Madupu R."/>
            <person name="Durkin A.S."/>
            <person name="Torralba M."/>
            <person name="Methe B."/>
            <person name="Sutton G.G."/>
            <person name="Nelson K.E."/>
        </authorList>
    </citation>
    <scope>NUCLEOTIDE SEQUENCE [LARGE SCALE GENOMIC DNA]</scope>
    <source>
        <strain evidence="2 3">F0489</strain>
    </source>
</reference>
<evidence type="ECO:0000313" key="3">
    <source>
        <dbReference type="Proteomes" id="UP000002941"/>
    </source>
</evidence>
<dbReference type="AlphaFoldDB" id="J0NF33"/>
<organism evidence="2 3">
    <name type="scientific">Actinomyces massiliensis F0489</name>
    <dbReference type="NCBI Taxonomy" id="1125718"/>
    <lineage>
        <taxon>Bacteria</taxon>
        <taxon>Bacillati</taxon>
        <taxon>Actinomycetota</taxon>
        <taxon>Actinomycetes</taxon>
        <taxon>Actinomycetales</taxon>
        <taxon>Actinomycetaceae</taxon>
        <taxon>Actinomyces</taxon>
    </lineage>
</organism>
<accession>J0NF33</accession>
<dbReference type="PATRIC" id="fig|1125718.3.peg.1685"/>